<evidence type="ECO:0000256" key="3">
    <source>
        <dbReference type="ARBA" id="ARBA00022553"/>
    </source>
</evidence>
<dbReference type="Pfam" id="PF02518">
    <property type="entry name" value="HATPase_c"/>
    <property type="match status" value="1"/>
</dbReference>
<dbReference type="InterPro" id="IPR003661">
    <property type="entry name" value="HisK_dim/P_dom"/>
</dbReference>
<dbReference type="SMART" id="SM00448">
    <property type="entry name" value="REC"/>
    <property type="match status" value="1"/>
</dbReference>
<dbReference type="RefSeq" id="WP_394823701.1">
    <property type="nucleotide sequence ID" value="NZ_CP089984.1"/>
</dbReference>
<dbReference type="SMART" id="SM00387">
    <property type="entry name" value="HATPase_c"/>
    <property type="match status" value="1"/>
</dbReference>
<dbReference type="InterPro" id="IPR036890">
    <property type="entry name" value="HATPase_C_sf"/>
</dbReference>
<dbReference type="Pfam" id="PF00072">
    <property type="entry name" value="Response_reg"/>
    <property type="match status" value="1"/>
</dbReference>
<dbReference type="Gene3D" id="1.10.287.130">
    <property type="match status" value="1"/>
</dbReference>
<dbReference type="SUPFAM" id="SSF52172">
    <property type="entry name" value="CheY-like"/>
    <property type="match status" value="2"/>
</dbReference>
<dbReference type="PROSITE" id="PS50109">
    <property type="entry name" value="HIS_KIN"/>
    <property type="match status" value="1"/>
</dbReference>
<dbReference type="PRINTS" id="PR00344">
    <property type="entry name" value="BCTRLSENSOR"/>
</dbReference>
<name>A0ABZ2LW52_9BACT</name>
<feature type="domain" description="Histidine kinase" evidence="7">
    <location>
        <begin position="155"/>
        <end position="379"/>
    </location>
</feature>
<comment type="catalytic activity">
    <reaction evidence="1">
        <text>ATP + protein L-histidine = ADP + protein N-phospho-L-histidine.</text>
        <dbReference type="EC" id="2.7.13.3"/>
    </reaction>
</comment>
<protein>
    <recommendedName>
        <fullName evidence="2">histidine kinase</fullName>
        <ecNumber evidence="2">2.7.13.3</ecNumber>
    </recommendedName>
</protein>
<keyword evidence="5" id="KW-0418">Kinase</keyword>
<evidence type="ECO:0000313" key="9">
    <source>
        <dbReference type="EMBL" id="WXB14083.1"/>
    </source>
</evidence>
<reference evidence="9 10" key="1">
    <citation type="submission" date="2021-12" db="EMBL/GenBank/DDBJ databases">
        <title>Discovery of the Pendulisporaceae a myxobacterial family with distinct sporulation behavior and unique specialized metabolism.</title>
        <authorList>
            <person name="Garcia R."/>
            <person name="Popoff A."/>
            <person name="Bader C.D."/>
            <person name="Loehr J."/>
            <person name="Walesch S."/>
            <person name="Walt C."/>
            <person name="Boldt J."/>
            <person name="Bunk B."/>
            <person name="Haeckl F.J.F.P.J."/>
            <person name="Gunesch A.P."/>
            <person name="Birkelbach J."/>
            <person name="Nuebel U."/>
            <person name="Pietschmann T."/>
            <person name="Bach T."/>
            <person name="Mueller R."/>
        </authorList>
    </citation>
    <scope>NUCLEOTIDE SEQUENCE [LARGE SCALE GENOMIC DNA]</scope>
    <source>
        <strain evidence="9 10">MSr11954</strain>
    </source>
</reference>
<evidence type="ECO:0000256" key="6">
    <source>
        <dbReference type="PROSITE-ProRule" id="PRU00169"/>
    </source>
</evidence>
<dbReference type="InterPro" id="IPR004358">
    <property type="entry name" value="Sig_transdc_His_kin-like_C"/>
</dbReference>
<proteinExistence type="predicted"/>
<dbReference type="PANTHER" id="PTHR43047:SF72">
    <property type="entry name" value="OSMOSENSING HISTIDINE PROTEIN KINASE SLN1"/>
    <property type="match status" value="1"/>
</dbReference>
<evidence type="ECO:0000256" key="5">
    <source>
        <dbReference type="ARBA" id="ARBA00022777"/>
    </source>
</evidence>
<feature type="modified residue" description="4-aspartylphosphate" evidence="6">
    <location>
        <position position="443"/>
    </location>
</feature>
<accession>A0ABZ2LW52</accession>
<sequence>MMDPMKIRLLLVSNDEADAVLIANRLKEIPSTSLEWIRSVEGGIFALARGEHDLCLLDYELGARGGFKLLERHGDTIPIIVLARTNGEAAPHPIPARAFDVLDRANIGGPLFERTLRYALERRSMVSAEANHDLEVQARLMLDDRITRGSVLAASVAHEINNPLAYVTSNLIFAIDELGRLAESAPHASEYGTRLGQVREALADARQGAERVEAITRDLKIFSQARDDRKGTVDVHRILQAALNMTRAEIRARARLVTELGQVPDVIANDGRLAHVFINLLLNAVQAIPEGRAREHTVRVATRLEREGVIVEVSDTGVGMSNQVRERIFEPFFTTKPTLRTGLGLFVCHNIVQSLGGRILVESELGRGSTFRVELPSNTSAVLPVARDHSGRAHILIVDDEPLVCSSLQRSLKRDYEVTAVQSARTALDLISSGGPFDLVLCDLMMPEMSGMDLYEELHRRFPAQCAKLIFFTGGASSTGAREFLERVPNPRLEKPADIGRIRELLRERIAS</sequence>
<dbReference type="CDD" id="cd00082">
    <property type="entry name" value="HisKA"/>
    <property type="match status" value="1"/>
</dbReference>
<keyword evidence="4" id="KW-0808">Transferase</keyword>
<feature type="domain" description="Response regulatory" evidence="8">
    <location>
        <begin position="394"/>
        <end position="510"/>
    </location>
</feature>
<evidence type="ECO:0000259" key="8">
    <source>
        <dbReference type="PROSITE" id="PS50110"/>
    </source>
</evidence>
<evidence type="ECO:0000259" key="7">
    <source>
        <dbReference type="PROSITE" id="PS50109"/>
    </source>
</evidence>
<gene>
    <name evidence="9" type="ORF">LZC94_40420</name>
</gene>
<dbReference type="Gene3D" id="3.40.50.2300">
    <property type="match status" value="1"/>
</dbReference>
<dbReference type="EC" id="2.7.13.3" evidence="2"/>
<dbReference type="PROSITE" id="PS50110">
    <property type="entry name" value="RESPONSE_REGULATORY"/>
    <property type="match status" value="1"/>
</dbReference>
<evidence type="ECO:0000256" key="1">
    <source>
        <dbReference type="ARBA" id="ARBA00000085"/>
    </source>
</evidence>
<dbReference type="InterPro" id="IPR011006">
    <property type="entry name" value="CheY-like_superfamily"/>
</dbReference>
<dbReference type="InterPro" id="IPR005467">
    <property type="entry name" value="His_kinase_dom"/>
</dbReference>
<dbReference type="InterPro" id="IPR003594">
    <property type="entry name" value="HATPase_dom"/>
</dbReference>
<organism evidence="9 10">
    <name type="scientific">Pendulispora albinea</name>
    <dbReference type="NCBI Taxonomy" id="2741071"/>
    <lineage>
        <taxon>Bacteria</taxon>
        <taxon>Pseudomonadati</taxon>
        <taxon>Myxococcota</taxon>
        <taxon>Myxococcia</taxon>
        <taxon>Myxococcales</taxon>
        <taxon>Sorangiineae</taxon>
        <taxon>Pendulisporaceae</taxon>
        <taxon>Pendulispora</taxon>
    </lineage>
</organism>
<dbReference type="EMBL" id="CP089984">
    <property type="protein sequence ID" value="WXB14083.1"/>
    <property type="molecule type" value="Genomic_DNA"/>
</dbReference>
<keyword evidence="3 6" id="KW-0597">Phosphoprotein</keyword>
<dbReference type="Gene3D" id="3.30.565.10">
    <property type="entry name" value="Histidine kinase-like ATPase, C-terminal domain"/>
    <property type="match status" value="1"/>
</dbReference>
<dbReference type="PANTHER" id="PTHR43047">
    <property type="entry name" value="TWO-COMPONENT HISTIDINE PROTEIN KINASE"/>
    <property type="match status" value="1"/>
</dbReference>
<dbReference type="CDD" id="cd00156">
    <property type="entry name" value="REC"/>
    <property type="match status" value="1"/>
</dbReference>
<keyword evidence="10" id="KW-1185">Reference proteome</keyword>
<dbReference type="Proteomes" id="UP001370348">
    <property type="component" value="Chromosome"/>
</dbReference>
<dbReference type="SUPFAM" id="SSF55874">
    <property type="entry name" value="ATPase domain of HSP90 chaperone/DNA topoisomerase II/histidine kinase"/>
    <property type="match status" value="1"/>
</dbReference>
<evidence type="ECO:0000313" key="10">
    <source>
        <dbReference type="Proteomes" id="UP001370348"/>
    </source>
</evidence>
<evidence type="ECO:0000256" key="4">
    <source>
        <dbReference type="ARBA" id="ARBA00022679"/>
    </source>
</evidence>
<evidence type="ECO:0000256" key="2">
    <source>
        <dbReference type="ARBA" id="ARBA00012438"/>
    </source>
</evidence>
<dbReference type="InterPro" id="IPR001789">
    <property type="entry name" value="Sig_transdc_resp-reg_receiver"/>
</dbReference>